<feature type="region of interest" description="Disordered" evidence="11">
    <location>
        <begin position="309"/>
        <end position="338"/>
    </location>
</feature>
<comment type="catalytic activity">
    <reaction evidence="9">
        <text>L-seryl-[protein] + ATP = O-phospho-L-seryl-[protein] + ADP + H(+)</text>
        <dbReference type="Rhea" id="RHEA:17989"/>
        <dbReference type="Rhea" id="RHEA-COMP:9863"/>
        <dbReference type="Rhea" id="RHEA-COMP:11604"/>
        <dbReference type="ChEBI" id="CHEBI:15378"/>
        <dbReference type="ChEBI" id="CHEBI:29999"/>
        <dbReference type="ChEBI" id="CHEBI:30616"/>
        <dbReference type="ChEBI" id="CHEBI:83421"/>
        <dbReference type="ChEBI" id="CHEBI:456216"/>
        <dbReference type="EC" id="2.7.11.1"/>
    </reaction>
</comment>
<feature type="compositionally biased region" description="Polar residues" evidence="11">
    <location>
        <begin position="309"/>
        <end position="333"/>
    </location>
</feature>
<feature type="transmembrane region" description="Helical" evidence="12">
    <location>
        <begin position="404"/>
        <end position="425"/>
    </location>
</feature>
<feature type="binding site" evidence="10">
    <location>
        <position position="39"/>
    </location>
    <ligand>
        <name>ATP</name>
        <dbReference type="ChEBI" id="CHEBI:30616"/>
    </ligand>
</feature>
<dbReference type="InterPro" id="IPR000719">
    <property type="entry name" value="Prot_kinase_dom"/>
</dbReference>
<dbReference type="InterPro" id="IPR017441">
    <property type="entry name" value="Protein_kinase_ATP_BS"/>
</dbReference>
<evidence type="ECO:0000259" key="14">
    <source>
        <dbReference type="PROSITE" id="PS51178"/>
    </source>
</evidence>
<dbReference type="Pfam" id="PF03793">
    <property type="entry name" value="PASTA"/>
    <property type="match status" value="2"/>
</dbReference>
<sequence>MQIEVLGERYQLQDPIGRGGMATIYRGRDMRMDRTVAIKVLREVYSTDPKFVTRFQREAKAASALQHPNIVQVYDYGQSDGNYFIVMELIEGTDLRRYLRSRGVLAIDRAVIIAHDVALGLGAAHRRSIVHRDVKPQNILVGRDGSIKLVDFGIASVYKDINAERLTTTGMTLGTVQYYAPEQAQGEIVNPAADVYALGIVMYEMLTGRPPFDGDTPVAVAMQHIQDAPIPPSQLNPNIPPALEEIILRCLEKIPEMRFRDGSTLARALELLGEEDSVTVQAANIAPGNGSAPVAAFPTENAFSNSGGQPGITTSGANHQMGPSTLGPTSSPDNGAATALRSEQPFAPVSADPMNNVTTAMDQPRPVPYSTMGEMEAGATRPFQRDSLGRAGVVPERRTSRVTGIVTVLILVATVLLLIFSIYLASELKFLPFSFGDNTPVSTPTPQVVQVPDLKNMPYLQAKRIAEGKGFRITTDGADTTGIVKGQTPDATSYASPGTTIHVVLTTSDKSLNMPNLIGDTLDTATADLNNLGIKYKIRQNDKDVIDSNYDANTVTRTDPAANAKVGPNQTITLYVTNLGTTPPVGSTPGTNSTPAAQNTPATTPTSKPLVPTATPTQPAPTPTPTPSPTSTPSPTPQATSTSTSIKTTGGVTGNGSGGIPITTSG</sequence>
<keyword evidence="12" id="KW-0472">Membrane</keyword>
<evidence type="ECO:0000256" key="6">
    <source>
        <dbReference type="ARBA" id="ARBA00022777"/>
    </source>
</evidence>
<comment type="catalytic activity">
    <reaction evidence="8">
        <text>L-threonyl-[protein] + ATP = O-phospho-L-threonyl-[protein] + ADP + H(+)</text>
        <dbReference type="Rhea" id="RHEA:46608"/>
        <dbReference type="Rhea" id="RHEA-COMP:11060"/>
        <dbReference type="Rhea" id="RHEA-COMP:11605"/>
        <dbReference type="ChEBI" id="CHEBI:15378"/>
        <dbReference type="ChEBI" id="CHEBI:30013"/>
        <dbReference type="ChEBI" id="CHEBI:30616"/>
        <dbReference type="ChEBI" id="CHEBI:61977"/>
        <dbReference type="ChEBI" id="CHEBI:456216"/>
        <dbReference type="EC" id="2.7.11.1"/>
    </reaction>
</comment>
<dbReference type="FunFam" id="1.10.510.10:FF:000021">
    <property type="entry name" value="Serine/threonine protein kinase"/>
    <property type="match status" value="1"/>
</dbReference>
<dbReference type="SMART" id="SM00740">
    <property type="entry name" value="PASTA"/>
    <property type="match status" value="2"/>
</dbReference>
<dbReference type="PROSITE" id="PS00107">
    <property type="entry name" value="PROTEIN_KINASE_ATP"/>
    <property type="match status" value="1"/>
</dbReference>
<comment type="caution">
    <text evidence="15">The sequence shown here is derived from an EMBL/GenBank/DDBJ whole genome shotgun (WGS) entry which is preliminary data.</text>
</comment>
<dbReference type="InterPro" id="IPR011009">
    <property type="entry name" value="Kinase-like_dom_sf"/>
</dbReference>
<keyword evidence="5 10" id="KW-0547">Nucleotide-binding</keyword>
<dbReference type="EC" id="2.7.11.1" evidence="1"/>
<organism evidence="15 16">
    <name type="scientific">Dictyobacter arantiisoli</name>
    <dbReference type="NCBI Taxonomy" id="2014874"/>
    <lineage>
        <taxon>Bacteria</taxon>
        <taxon>Bacillati</taxon>
        <taxon>Chloroflexota</taxon>
        <taxon>Ktedonobacteria</taxon>
        <taxon>Ktedonobacterales</taxon>
        <taxon>Dictyobacteraceae</taxon>
        <taxon>Dictyobacter</taxon>
    </lineage>
</organism>
<dbReference type="CDD" id="cd06577">
    <property type="entry name" value="PASTA_pknB"/>
    <property type="match status" value="2"/>
</dbReference>
<evidence type="ECO:0000256" key="12">
    <source>
        <dbReference type="SAM" id="Phobius"/>
    </source>
</evidence>
<dbReference type="InterPro" id="IPR005543">
    <property type="entry name" value="PASTA_dom"/>
</dbReference>
<dbReference type="PROSITE" id="PS51178">
    <property type="entry name" value="PASTA"/>
    <property type="match status" value="2"/>
</dbReference>
<keyword evidence="12" id="KW-1133">Transmembrane helix</keyword>
<dbReference type="OrthoDB" id="9814968at2"/>
<proteinExistence type="predicted"/>
<keyword evidence="2" id="KW-0723">Serine/threonine-protein kinase</keyword>
<evidence type="ECO:0000256" key="7">
    <source>
        <dbReference type="ARBA" id="ARBA00022840"/>
    </source>
</evidence>
<dbReference type="PROSITE" id="PS50011">
    <property type="entry name" value="PROTEIN_KINASE_DOM"/>
    <property type="match status" value="1"/>
</dbReference>
<feature type="domain" description="PASTA" evidence="14">
    <location>
        <begin position="445"/>
        <end position="506"/>
    </location>
</feature>
<dbReference type="CDD" id="cd14014">
    <property type="entry name" value="STKc_PknB_like"/>
    <property type="match status" value="1"/>
</dbReference>
<dbReference type="GO" id="GO:0004674">
    <property type="term" value="F:protein serine/threonine kinase activity"/>
    <property type="evidence" value="ECO:0007669"/>
    <property type="project" value="UniProtKB-KW"/>
</dbReference>
<gene>
    <name evidence="15" type="ORF">KDI_09950</name>
</gene>
<feature type="compositionally biased region" description="Pro residues" evidence="11">
    <location>
        <begin position="618"/>
        <end position="636"/>
    </location>
</feature>
<evidence type="ECO:0000256" key="1">
    <source>
        <dbReference type="ARBA" id="ARBA00012513"/>
    </source>
</evidence>
<evidence type="ECO:0000256" key="9">
    <source>
        <dbReference type="ARBA" id="ARBA00048679"/>
    </source>
</evidence>
<evidence type="ECO:0000256" key="8">
    <source>
        <dbReference type="ARBA" id="ARBA00047899"/>
    </source>
</evidence>
<dbReference type="RefSeq" id="WP_149400454.1">
    <property type="nucleotide sequence ID" value="NZ_BIXY01000010.1"/>
</dbReference>
<name>A0A5A5T7H7_9CHLR</name>
<dbReference type="Gene3D" id="3.30.10.20">
    <property type="match status" value="2"/>
</dbReference>
<dbReference type="Gene3D" id="1.10.510.10">
    <property type="entry name" value="Transferase(Phosphotransferase) domain 1"/>
    <property type="match status" value="1"/>
</dbReference>
<dbReference type="Gene3D" id="3.30.200.20">
    <property type="entry name" value="Phosphorylase Kinase, domain 1"/>
    <property type="match status" value="1"/>
</dbReference>
<evidence type="ECO:0000259" key="13">
    <source>
        <dbReference type="PROSITE" id="PS50011"/>
    </source>
</evidence>
<feature type="domain" description="PASTA" evidence="14">
    <location>
        <begin position="507"/>
        <end position="578"/>
    </location>
</feature>
<evidence type="ECO:0000256" key="10">
    <source>
        <dbReference type="PROSITE-ProRule" id="PRU10141"/>
    </source>
</evidence>
<keyword evidence="4" id="KW-0677">Repeat</keyword>
<accession>A0A5A5T7H7</accession>
<keyword evidence="7 10" id="KW-0067">ATP-binding</keyword>
<dbReference type="EMBL" id="BIXY01000010">
    <property type="protein sequence ID" value="GCF07431.1"/>
    <property type="molecule type" value="Genomic_DNA"/>
</dbReference>
<dbReference type="AlphaFoldDB" id="A0A5A5T7H7"/>
<dbReference type="SMART" id="SM00220">
    <property type="entry name" value="S_TKc"/>
    <property type="match status" value="1"/>
</dbReference>
<feature type="compositionally biased region" description="Low complexity" evidence="11">
    <location>
        <begin position="580"/>
        <end position="617"/>
    </location>
</feature>
<dbReference type="InterPro" id="IPR008271">
    <property type="entry name" value="Ser/Thr_kinase_AS"/>
</dbReference>
<evidence type="ECO:0000313" key="15">
    <source>
        <dbReference type="EMBL" id="GCF07431.1"/>
    </source>
</evidence>
<evidence type="ECO:0000256" key="3">
    <source>
        <dbReference type="ARBA" id="ARBA00022679"/>
    </source>
</evidence>
<dbReference type="PANTHER" id="PTHR43289">
    <property type="entry name" value="MITOGEN-ACTIVATED PROTEIN KINASE KINASE KINASE 20-RELATED"/>
    <property type="match status" value="1"/>
</dbReference>
<protein>
    <recommendedName>
        <fullName evidence="1">non-specific serine/threonine protein kinase</fullName>
        <ecNumber evidence="1">2.7.11.1</ecNumber>
    </recommendedName>
</protein>
<feature type="region of interest" description="Disordered" evidence="11">
    <location>
        <begin position="578"/>
        <end position="666"/>
    </location>
</feature>
<keyword evidence="6 15" id="KW-0418">Kinase</keyword>
<dbReference type="Pfam" id="PF00069">
    <property type="entry name" value="Pkinase"/>
    <property type="match status" value="1"/>
</dbReference>
<dbReference type="SUPFAM" id="SSF56112">
    <property type="entry name" value="Protein kinase-like (PK-like)"/>
    <property type="match status" value="1"/>
</dbReference>
<evidence type="ECO:0000313" key="16">
    <source>
        <dbReference type="Proteomes" id="UP000322530"/>
    </source>
</evidence>
<dbReference type="GO" id="GO:0005524">
    <property type="term" value="F:ATP binding"/>
    <property type="evidence" value="ECO:0007669"/>
    <property type="project" value="UniProtKB-UniRule"/>
</dbReference>
<keyword evidence="12" id="KW-0812">Transmembrane</keyword>
<feature type="domain" description="Protein kinase" evidence="13">
    <location>
        <begin position="10"/>
        <end position="272"/>
    </location>
</feature>
<evidence type="ECO:0000256" key="5">
    <source>
        <dbReference type="ARBA" id="ARBA00022741"/>
    </source>
</evidence>
<reference evidence="15 16" key="1">
    <citation type="submission" date="2019-01" db="EMBL/GenBank/DDBJ databases">
        <title>Draft genome sequence of Dictyobacter sp. Uno17.</title>
        <authorList>
            <person name="Wang C.M."/>
            <person name="Zheng Y."/>
            <person name="Sakai Y."/>
            <person name="Abe K."/>
            <person name="Yokota A."/>
            <person name="Yabe S."/>
        </authorList>
    </citation>
    <scope>NUCLEOTIDE SEQUENCE [LARGE SCALE GENOMIC DNA]</scope>
    <source>
        <strain evidence="15 16">Uno17</strain>
    </source>
</reference>
<dbReference type="FunFam" id="3.30.200.20:FF:000035">
    <property type="entry name" value="Serine/threonine protein kinase Stk1"/>
    <property type="match status" value="1"/>
</dbReference>
<evidence type="ECO:0000256" key="2">
    <source>
        <dbReference type="ARBA" id="ARBA00022527"/>
    </source>
</evidence>
<evidence type="ECO:0000256" key="4">
    <source>
        <dbReference type="ARBA" id="ARBA00022737"/>
    </source>
</evidence>
<keyword evidence="16" id="KW-1185">Reference proteome</keyword>
<feature type="compositionally biased region" description="Low complexity" evidence="11">
    <location>
        <begin position="637"/>
        <end position="650"/>
    </location>
</feature>
<keyword evidence="3" id="KW-0808">Transferase</keyword>
<evidence type="ECO:0000256" key="11">
    <source>
        <dbReference type="SAM" id="MobiDB-lite"/>
    </source>
</evidence>
<dbReference type="PANTHER" id="PTHR43289:SF6">
    <property type="entry name" value="SERINE_THREONINE-PROTEIN KINASE NEKL-3"/>
    <property type="match status" value="1"/>
</dbReference>
<dbReference type="Proteomes" id="UP000322530">
    <property type="component" value="Unassembled WGS sequence"/>
</dbReference>
<dbReference type="PROSITE" id="PS00108">
    <property type="entry name" value="PROTEIN_KINASE_ST"/>
    <property type="match status" value="1"/>
</dbReference>